<proteinExistence type="inferred from homology"/>
<dbReference type="RefSeq" id="WP_185072661.1">
    <property type="nucleotide sequence ID" value="NZ_JACHMB010000001.1"/>
</dbReference>
<name>A0A7W9G900_9ACTN</name>
<dbReference type="AlphaFoldDB" id="A0A7W9G900"/>
<dbReference type="Proteomes" id="UP000579153">
    <property type="component" value="Unassembled WGS sequence"/>
</dbReference>
<dbReference type="SUPFAM" id="SSF81301">
    <property type="entry name" value="Nucleotidyltransferase"/>
    <property type="match status" value="1"/>
</dbReference>
<organism evidence="5 6">
    <name type="scientific">Nonomuraea jabiensis</name>
    <dbReference type="NCBI Taxonomy" id="882448"/>
    <lineage>
        <taxon>Bacteria</taxon>
        <taxon>Bacillati</taxon>
        <taxon>Actinomycetota</taxon>
        <taxon>Actinomycetes</taxon>
        <taxon>Streptosporangiales</taxon>
        <taxon>Streptosporangiaceae</taxon>
        <taxon>Nonomuraea</taxon>
    </lineage>
</organism>
<comment type="similarity">
    <text evidence="2">Belongs to the tRNA nucleotidyltransferase/poly(A) polymerase family.</text>
</comment>
<sequence length="370" mass="40486">MSIDVPSAGLSGAGELGNLYERRPDAPLAKGDHVNGVRVLGFAFNYPARELGRDADVLLLDGDEDYDEPPARPVPSRRDEENGTRIDRYGCHPAQSLRPGLLIRAQDLAPHLPSAVDSAIFRSAGGGVVRRLIEAADAQGHSMWLIGGATRDLLKGAPENDLDFCGTIPVGEMHDLAGEALARNDAGDYRLRVSPRRVFSIKPEVGGERILEYKPLALTGLRFPASGGDLNEDAACRDLTVNSIYYDPMKEVVADPTGKGVEHLFSVPLKLVTPYCGDDPMEQAQIVLRGLKFWLRWPDADVSQLTEWARSLPDDLPERIPDGAWFTVEGAWERCVRKRHRTRARELADRLGPAARRLLDALLSGASDDA</sequence>
<evidence type="ECO:0000313" key="5">
    <source>
        <dbReference type="EMBL" id="MBB5779333.1"/>
    </source>
</evidence>
<dbReference type="Pfam" id="PF01743">
    <property type="entry name" value="PolyA_pol"/>
    <property type="match status" value="1"/>
</dbReference>
<dbReference type="EMBL" id="JACHMB010000001">
    <property type="protein sequence ID" value="MBB5779333.1"/>
    <property type="molecule type" value="Genomic_DNA"/>
</dbReference>
<gene>
    <name evidence="5" type="ORF">HD596_006089</name>
</gene>
<protein>
    <recommendedName>
        <fullName evidence="4">Poly A polymerase head domain-containing protein</fullName>
    </recommendedName>
</protein>
<dbReference type="GO" id="GO:0003723">
    <property type="term" value="F:RNA binding"/>
    <property type="evidence" value="ECO:0007669"/>
    <property type="project" value="UniProtKB-KW"/>
</dbReference>
<evidence type="ECO:0000259" key="4">
    <source>
        <dbReference type="Pfam" id="PF01743"/>
    </source>
</evidence>
<evidence type="ECO:0000313" key="6">
    <source>
        <dbReference type="Proteomes" id="UP000579153"/>
    </source>
</evidence>
<evidence type="ECO:0000256" key="1">
    <source>
        <dbReference type="ARBA" id="ARBA00022679"/>
    </source>
</evidence>
<accession>A0A7W9G900</accession>
<keyword evidence="1 2" id="KW-0808">Transferase</keyword>
<keyword evidence="6" id="KW-1185">Reference proteome</keyword>
<feature type="region of interest" description="Disordered" evidence="3">
    <location>
        <begin position="61"/>
        <end position="90"/>
    </location>
</feature>
<dbReference type="InterPro" id="IPR002646">
    <property type="entry name" value="PolA_pol_head_dom"/>
</dbReference>
<dbReference type="GO" id="GO:0016779">
    <property type="term" value="F:nucleotidyltransferase activity"/>
    <property type="evidence" value="ECO:0007669"/>
    <property type="project" value="InterPro"/>
</dbReference>
<evidence type="ECO:0000256" key="3">
    <source>
        <dbReference type="SAM" id="MobiDB-lite"/>
    </source>
</evidence>
<dbReference type="Gene3D" id="3.30.460.10">
    <property type="entry name" value="Beta Polymerase, domain 2"/>
    <property type="match status" value="1"/>
</dbReference>
<evidence type="ECO:0000256" key="2">
    <source>
        <dbReference type="RuleBase" id="RU003953"/>
    </source>
</evidence>
<comment type="caution">
    <text evidence="5">The sequence shown here is derived from an EMBL/GenBank/DDBJ whole genome shotgun (WGS) entry which is preliminary data.</text>
</comment>
<dbReference type="InterPro" id="IPR043519">
    <property type="entry name" value="NT_sf"/>
</dbReference>
<reference evidence="5 6" key="1">
    <citation type="submission" date="2020-08" db="EMBL/GenBank/DDBJ databases">
        <title>Sequencing the genomes of 1000 actinobacteria strains.</title>
        <authorList>
            <person name="Klenk H.-P."/>
        </authorList>
    </citation>
    <scope>NUCLEOTIDE SEQUENCE [LARGE SCALE GENOMIC DNA]</scope>
    <source>
        <strain evidence="5 6">DSM 45507</strain>
    </source>
</reference>
<dbReference type="GO" id="GO:0006396">
    <property type="term" value="P:RNA processing"/>
    <property type="evidence" value="ECO:0007669"/>
    <property type="project" value="InterPro"/>
</dbReference>
<feature type="compositionally biased region" description="Basic and acidic residues" evidence="3">
    <location>
        <begin position="76"/>
        <end position="90"/>
    </location>
</feature>
<feature type="domain" description="Poly A polymerase head" evidence="4">
    <location>
        <begin position="143"/>
        <end position="264"/>
    </location>
</feature>
<keyword evidence="2" id="KW-0694">RNA-binding</keyword>